<proteinExistence type="predicted"/>
<dbReference type="RefSeq" id="WP_379743127.1">
    <property type="nucleotide sequence ID" value="NZ_JBHSGW010000027.1"/>
</dbReference>
<dbReference type="SMART" id="SM01324">
    <property type="entry name" value="YARHG"/>
    <property type="match status" value="1"/>
</dbReference>
<feature type="domain" description="YARHG" evidence="1">
    <location>
        <begin position="227"/>
        <end position="309"/>
    </location>
</feature>
<evidence type="ECO:0000259" key="1">
    <source>
        <dbReference type="SMART" id="SM01324"/>
    </source>
</evidence>
<dbReference type="PROSITE" id="PS51257">
    <property type="entry name" value="PROKAR_LIPOPROTEIN"/>
    <property type="match status" value="1"/>
</dbReference>
<gene>
    <name evidence="2" type="ORF">ACFO3U_12850</name>
</gene>
<reference evidence="3" key="1">
    <citation type="journal article" date="2019" name="Int. J. Syst. Evol. Microbiol.">
        <title>The Global Catalogue of Microorganisms (GCM) 10K type strain sequencing project: providing services to taxonomists for standard genome sequencing and annotation.</title>
        <authorList>
            <consortium name="The Broad Institute Genomics Platform"/>
            <consortium name="The Broad Institute Genome Sequencing Center for Infectious Disease"/>
            <person name="Wu L."/>
            <person name="Ma J."/>
        </authorList>
    </citation>
    <scope>NUCLEOTIDE SEQUENCE [LARGE SCALE GENOMIC DNA]</scope>
    <source>
        <strain evidence="3">CCUG 50349</strain>
    </source>
</reference>
<keyword evidence="3" id="KW-1185">Reference proteome</keyword>
<evidence type="ECO:0000313" key="2">
    <source>
        <dbReference type="EMBL" id="MFC4740883.1"/>
    </source>
</evidence>
<evidence type="ECO:0000313" key="3">
    <source>
        <dbReference type="Proteomes" id="UP001595885"/>
    </source>
</evidence>
<name>A0ABV9P5J5_9FLAO</name>
<protein>
    <submittedName>
        <fullName evidence="2">YARHG domain-containing protein</fullName>
    </submittedName>
</protein>
<sequence length="320" mass="37473">MKKFIAFSILVSLFSCKEAIKNEPVLVTENTFAEIQFVEPEITNSNAVNSVEDLLGYWVGNFQADITQEQFDSITMADKDLFIEKSYSLMNRKITFSIDEIKEDSIFGHSIVAGNISPFKGVLKQNHSAINFKVEEFLKSKYDGTFEMYVLKKDTILDGNWSAYNPKDIKISKRKCKLQKKMFVYDIENKLDYSFKDTDKSKTIKYTDTIDGEVEEYEDFEFYSTTDKIFEKNASKELLEKEFVANLTKADIFILRNSIFARHGFAFRDKQLRIYFESFDWYMPVFGDVKDDLTEIEKQNIDLLLRYEQNAAEYYDTFGR</sequence>
<accession>A0ABV9P5J5</accession>
<dbReference type="Gene3D" id="1.20.58.1690">
    <property type="match status" value="1"/>
</dbReference>
<comment type="caution">
    <text evidence="2">The sequence shown here is derived from an EMBL/GenBank/DDBJ whole genome shotgun (WGS) entry which is preliminary data.</text>
</comment>
<dbReference type="InterPro" id="IPR025582">
    <property type="entry name" value="YARHG_dom"/>
</dbReference>
<dbReference type="EMBL" id="JBHSGW010000027">
    <property type="protein sequence ID" value="MFC4740883.1"/>
    <property type="molecule type" value="Genomic_DNA"/>
</dbReference>
<organism evidence="2 3">
    <name type="scientific">Flavobacterium ponti</name>
    <dbReference type="NCBI Taxonomy" id="665133"/>
    <lineage>
        <taxon>Bacteria</taxon>
        <taxon>Pseudomonadati</taxon>
        <taxon>Bacteroidota</taxon>
        <taxon>Flavobacteriia</taxon>
        <taxon>Flavobacteriales</taxon>
        <taxon>Flavobacteriaceae</taxon>
        <taxon>Flavobacterium</taxon>
    </lineage>
</organism>
<dbReference type="Proteomes" id="UP001595885">
    <property type="component" value="Unassembled WGS sequence"/>
</dbReference>
<dbReference type="InterPro" id="IPR038434">
    <property type="entry name" value="YARHG_sf"/>
</dbReference>
<dbReference type="Pfam" id="PF13308">
    <property type="entry name" value="YARHG"/>
    <property type="match status" value="1"/>
</dbReference>